<dbReference type="Pfam" id="PF00643">
    <property type="entry name" value="zf-B_box"/>
    <property type="match status" value="1"/>
</dbReference>
<dbReference type="GO" id="GO:0009640">
    <property type="term" value="P:photomorphogenesis"/>
    <property type="evidence" value="ECO:0007669"/>
    <property type="project" value="TreeGrafter"/>
</dbReference>
<evidence type="ECO:0000256" key="7">
    <source>
        <dbReference type="ARBA" id="ARBA00023163"/>
    </source>
</evidence>
<keyword evidence="6" id="KW-0805">Transcription regulation</keyword>
<evidence type="ECO:0000256" key="4">
    <source>
        <dbReference type="ARBA" id="ARBA00022771"/>
    </source>
</evidence>
<dbReference type="PROSITE" id="PS50119">
    <property type="entry name" value="ZF_BBOX"/>
    <property type="match status" value="2"/>
</dbReference>
<keyword evidence="5" id="KW-0862">Zinc</keyword>
<dbReference type="PANTHER" id="PTHR31832">
    <property type="entry name" value="B-BOX ZINC FINGER PROTEIN 22"/>
    <property type="match status" value="1"/>
</dbReference>
<dbReference type="AlphaFoldDB" id="A0AAV8PUZ6"/>
<dbReference type="FunFam" id="3.30.160.60:FF:000856">
    <property type="entry name" value="B-box zinc finger protein 21"/>
    <property type="match status" value="1"/>
</dbReference>
<protein>
    <recommendedName>
        <fullName evidence="10">B box-type domain-containing protein</fullName>
    </recommendedName>
</protein>
<dbReference type="Proteomes" id="UP001222027">
    <property type="component" value="Unassembled WGS sequence"/>
</dbReference>
<dbReference type="InterPro" id="IPR000315">
    <property type="entry name" value="Znf_B-box"/>
</dbReference>
<dbReference type="InterPro" id="IPR049808">
    <property type="entry name" value="CONSTANS-like_Bbox1"/>
</dbReference>
<proteinExistence type="predicted"/>
<comment type="subcellular location">
    <subcellularLocation>
        <location evidence="1">Nucleus</location>
    </subcellularLocation>
</comment>
<evidence type="ECO:0000256" key="5">
    <source>
        <dbReference type="ARBA" id="ARBA00022833"/>
    </source>
</evidence>
<dbReference type="SMART" id="SM00336">
    <property type="entry name" value="BBOX"/>
    <property type="match status" value="2"/>
</dbReference>
<evidence type="ECO:0000259" key="10">
    <source>
        <dbReference type="PROSITE" id="PS50119"/>
    </source>
</evidence>
<evidence type="ECO:0000256" key="1">
    <source>
        <dbReference type="ARBA" id="ARBA00004123"/>
    </source>
</evidence>
<dbReference type="GO" id="GO:0000976">
    <property type="term" value="F:transcription cis-regulatory region binding"/>
    <property type="evidence" value="ECO:0007669"/>
    <property type="project" value="UniProtKB-ARBA"/>
</dbReference>
<evidence type="ECO:0000313" key="12">
    <source>
        <dbReference type="Proteomes" id="UP001222027"/>
    </source>
</evidence>
<evidence type="ECO:0000256" key="6">
    <source>
        <dbReference type="ARBA" id="ARBA00023015"/>
    </source>
</evidence>
<gene>
    <name evidence="11" type="ORF">OPV22_032278</name>
</gene>
<keyword evidence="12" id="KW-1185">Reference proteome</keyword>
<evidence type="ECO:0000256" key="9">
    <source>
        <dbReference type="PROSITE-ProRule" id="PRU00024"/>
    </source>
</evidence>
<dbReference type="GO" id="GO:0005634">
    <property type="term" value="C:nucleus"/>
    <property type="evidence" value="ECO:0007669"/>
    <property type="project" value="UniProtKB-SubCell"/>
</dbReference>
<accession>A0AAV8PUZ6</accession>
<dbReference type="GO" id="GO:0006355">
    <property type="term" value="P:regulation of DNA-templated transcription"/>
    <property type="evidence" value="ECO:0007669"/>
    <property type="project" value="TreeGrafter"/>
</dbReference>
<dbReference type="EMBL" id="JAQQAF010000009">
    <property type="protein sequence ID" value="KAJ8459352.1"/>
    <property type="molecule type" value="Genomic_DNA"/>
</dbReference>
<keyword evidence="7" id="KW-0804">Transcription</keyword>
<evidence type="ECO:0000313" key="11">
    <source>
        <dbReference type="EMBL" id="KAJ8459352.1"/>
    </source>
</evidence>
<dbReference type="PANTHER" id="PTHR31832:SF52">
    <property type="entry name" value="B-BOX ZINC FINGER PROTEIN 21"/>
    <property type="match status" value="1"/>
</dbReference>
<keyword evidence="2" id="KW-0479">Metal-binding</keyword>
<keyword evidence="8" id="KW-0539">Nucleus</keyword>
<dbReference type="InterPro" id="IPR051979">
    <property type="entry name" value="B-box_zinc_finger"/>
</dbReference>
<evidence type="ECO:0000256" key="2">
    <source>
        <dbReference type="ARBA" id="ARBA00022723"/>
    </source>
</evidence>
<comment type="caution">
    <text evidence="11">The sequence shown here is derived from an EMBL/GenBank/DDBJ whole genome shotgun (WGS) entry which is preliminary data.</text>
</comment>
<keyword evidence="4 9" id="KW-0863">Zinc-finger</keyword>
<evidence type="ECO:0000256" key="3">
    <source>
        <dbReference type="ARBA" id="ARBA00022737"/>
    </source>
</evidence>
<evidence type="ECO:0000256" key="8">
    <source>
        <dbReference type="ARBA" id="ARBA00023242"/>
    </source>
</evidence>
<dbReference type="Gene3D" id="3.30.160.60">
    <property type="entry name" value="Classic Zinc Finger"/>
    <property type="match status" value="1"/>
</dbReference>
<reference evidence="11 12" key="1">
    <citation type="submission" date="2022-12" db="EMBL/GenBank/DDBJ databases">
        <title>Chromosome-scale assembly of the Ensete ventricosum genome.</title>
        <authorList>
            <person name="Dussert Y."/>
            <person name="Stocks J."/>
            <person name="Wendawek A."/>
            <person name="Woldeyes F."/>
            <person name="Nichols R.A."/>
            <person name="Borrell J.S."/>
        </authorList>
    </citation>
    <scope>NUCLEOTIDE SEQUENCE [LARGE SCALE GENOMIC DNA]</scope>
    <source>
        <strain evidence="12">cv. Maze</strain>
        <tissue evidence="11">Seeds</tissue>
    </source>
</reference>
<organism evidence="11 12">
    <name type="scientific">Ensete ventricosum</name>
    <name type="common">Abyssinian banana</name>
    <name type="synonym">Musa ensete</name>
    <dbReference type="NCBI Taxonomy" id="4639"/>
    <lineage>
        <taxon>Eukaryota</taxon>
        <taxon>Viridiplantae</taxon>
        <taxon>Streptophyta</taxon>
        <taxon>Embryophyta</taxon>
        <taxon>Tracheophyta</taxon>
        <taxon>Spermatophyta</taxon>
        <taxon>Magnoliopsida</taxon>
        <taxon>Liliopsida</taxon>
        <taxon>Zingiberales</taxon>
        <taxon>Musaceae</taxon>
        <taxon>Ensete</taxon>
    </lineage>
</organism>
<feature type="domain" description="B box-type" evidence="10">
    <location>
        <begin position="53"/>
        <end position="100"/>
    </location>
</feature>
<feature type="domain" description="B box-type" evidence="10">
    <location>
        <begin position="1"/>
        <end position="47"/>
    </location>
</feature>
<dbReference type="GO" id="GO:0008270">
    <property type="term" value="F:zinc ion binding"/>
    <property type="evidence" value="ECO:0007669"/>
    <property type="project" value="UniProtKB-KW"/>
</dbReference>
<keyword evidence="3" id="KW-0677">Repeat</keyword>
<dbReference type="CDD" id="cd19821">
    <property type="entry name" value="Bbox1_BBX-like"/>
    <property type="match status" value="2"/>
</dbReference>
<name>A0AAV8PUZ6_ENSVE</name>
<sequence>MKILCDVCCKEEASAFCCADEAALCEACDLRVHPANKLAGKHRRLSLSAPSAQSHPVCDICQENRGFLFCQEDRAILCRDCDASVHSANHLTMKHNRFILTGVRLSAAPVSSFPSPVAEATAAEAATNTMMTMNNQNTALVADVSSPMTFTSSSSTTTATSNISEYLIKMCPGWRVDDLLVDDEGFS</sequence>